<dbReference type="OrthoDB" id="9783154at2"/>
<name>A0A518EYK6_9BACT</name>
<dbReference type="PANTHER" id="PTHR42693:SF42">
    <property type="entry name" value="ARYLSULFATASE G"/>
    <property type="match status" value="1"/>
</dbReference>
<dbReference type="PROSITE" id="PS00523">
    <property type="entry name" value="SULFATASE_1"/>
    <property type="match status" value="1"/>
</dbReference>
<accession>A0A518EYK6</accession>
<keyword evidence="9" id="KW-1185">Reference proteome</keyword>
<dbReference type="EMBL" id="CP036434">
    <property type="protein sequence ID" value="QDV09170.1"/>
    <property type="molecule type" value="Genomic_DNA"/>
</dbReference>
<evidence type="ECO:0000313" key="8">
    <source>
        <dbReference type="EMBL" id="QDV09170.1"/>
    </source>
</evidence>
<dbReference type="PROSITE" id="PS00149">
    <property type="entry name" value="SULFATASE_2"/>
    <property type="match status" value="1"/>
</dbReference>
<evidence type="ECO:0000256" key="5">
    <source>
        <dbReference type="ARBA" id="ARBA00022801"/>
    </source>
</evidence>
<evidence type="ECO:0000256" key="6">
    <source>
        <dbReference type="ARBA" id="ARBA00022837"/>
    </source>
</evidence>
<proteinExistence type="inferred from homology"/>
<dbReference type="GO" id="GO:0004065">
    <property type="term" value="F:arylsulfatase activity"/>
    <property type="evidence" value="ECO:0007669"/>
    <property type="project" value="UniProtKB-EC"/>
</dbReference>
<gene>
    <name evidence="8" type="primary">atsA_19</name>
    <name evidence="8" type="ORF">Poly30_47270</name>
</gene>
<comment type="similarity">
    <text evidence="2">Belongs to the sulfatase family.</text>
</comment>
<dbReference type="Proteomes" id="UP000320390">
    <property type="component" value="Chromosome"/>
</dbReference>
<evidence type="ECO:0000256" key="3">
    <source>
        <dbReference type="ARBA" id="ARBA00022723"/>
    </source>
</evidence>
<evidence type="ECO:0000313" key="9">
    <source>
        <dbReference type="Proteomes" id="UP000320390"/>
    </source>
</evidence>
<protein>
    <submittedName>
        <fullName evidence="8">Arylsulfatase</fullName>
        <ecNumber evidence="8">3.1.6.1</ecNumber>
    </submittedName>
</protein>
<keyword evidence="4" id="KW-0732">Signal</keyword>
<comment type="cofactor">
    <cofactor evidence="1">
        <name>Ca(2+)</name>
        <dbReference type="ChEBI" id="CHEBI:29108"/>
    </cofactor>
</comment>
<evidence type="ECO:0000256" key="2">
    <source>
        <dbReference type="ARBA" id="ARBA00008779"/>
    </source>
</evidence>
<dbReference type="CDD" id="cd16144">
    <property type="entry name" value="ARS_like"/>
    <property type="match status" value="1"/>
</dbReference>
<keyword evidence="5 8" id="KW-0378">Hydrolase</keyword>
<keyword evidence="6" id="KW-0106">Calcium</keyword>
<dbReference type="InterPro" id="IPR000917">
    <property type="entry name" value="Sulfatase_N"/>
</dbReference>
<evidence type="ECO:0000256" key="1">
    <source>
        <dbReference type="ARBA" id="ARBA00001913"/>
    </source>
</evidence>
<dbReference type="InterPro" id="IPR050738">
    <property type="entry name" value="Sulfatase"/>
</dbReference>
<keyword evidence="3" id="KW-0479">Metal-binding</keyword>
<organism evidence="8 9">
    <name type="scientific">Saltatorellus ferox</name>
    <dbReference type="NCBI Taxonomy" id="2528018"/>
    <lineage>
        <taxon>Bacteria</taxon>
        <taxon>Pseudomonadati</taxon>
        <taxon>Planctomycetota</taxon>
        <taxon>Planctomycetia</taxon>
        <taxon>Planctomycetia incertae sedis</taxon>
        <taxon>Saltatorellus</taxon>
    </lineage>
</organism>
<evidence type="ECO:0000259" key="7">
    <source>
        <dbReference type="Pfam" id="PF00884"/>
    </source>
</evidence>
<dbReference type="AlphaFoldDB" id="A0A518EYK6"/>
<sequence precursor="true">MLLSLLLWSTGLAAAPQEVSDTSTMQAAEARPNVLFILADDYGWMDAGFQNAATFYDTPNLDRLRAGGVQLTAAYAACPVCSPTRASILTGRHPARIDTTDWFGAPQPDAIVKAGREGAKRMERFQKLALLPAPYVEHLPQEEITLPEVLKGAGYATFFAGKWHLGGDGFEPETQGFDINVAGHVRGGPYGPGRYFHPFGMPNLESKEGDHLPARLAEEAASFIETERDEPWLCYLSFYSVHTPLMGRADLVEKYKKKRDDLGLEPSFGQEGERKVRQNQEHAVYAAMVAAMDEAVGHVLDALDRSGQADRTLVVFFSDNGGLSTSEGSPTSNLPLRGGKGWLYEGGIREPCVVRWPGRIPAGATLDLPIQSVDFLPTILAAAGVAAPTGVELDGVSLMPALTSPASAPGPEASGRSLYWHYPHHGNQGGFPGGAVRQGRWKWIERFGEGGELYDLLADVGEARECSAEHPEISERLASDLAAWRNRVNAKMPAPNPLLADESDD</sequence>
<dbReference type="SUPFAM" id="SSF53649">
    <property type="entry name" value="Alkaline phosphatase-like"/>
    <property type="match status" value="1"/>
</dbReference>
<dbReference type="InterPro" id="IPR024607">
    <property type="entry name" value="Sulfatase_CS"/>
</dbReference>
<dbReference type="PANTHER" id="PTHR42693">
    <property type="entry name" value="ARYLSULFATASE FAMILY MEMBER"/>
    <property type="match status" value="1"/>
</dbReference>
<dbReference type="EC" id="3.1.6.1" evidence="8"/>
<dbReference type="RefSeq" id="WP_145203097.1">
    <property type="nucleotide sequence ID" value="NZ_CP036434.1"/>
</dbReference>
<feature type="domain" description="Sulfatase N-terminal" evidence="7">
    <location>
        <begin position="32"/>
        <end position="385"/>
    </location>
</feature>
<dbReference type="InterPro" id="IPR017850">
    <property type="entry name" value="Alkaline_phosphatase_core_sf"/>
</dbReference>
<reference evidence="8 9" key="1">
    <citation type="submission" date="2019-02" db="EMBL/GenBank/DDBJ databases">
        <title>Deep-cultivation of Planctomycetes and their phenomic and genomic characterization uncovers novel biology.</title>
        <authorList>
            <person name="Wiegand S."/>
            <person name="Jogler M."/>
            <person name="Boedeker C."/>
            <person name="Pinto D."/>
            <person name="Vollmers J."/>
            <person name="Rivas-Marin E."/>
            <person name="Kohn T."/>
            <person name="Peeters S.H."/>
            <person name="Heuer A."/>
            <person name="Rast P."/>
            <person name="Oberbeckmann S."/>
            <person name="Bunk B."/>
            <person name="Jeske O."/>
            <person name="Meyerdierks A."/>
            <person name="Storesund J.E."/>
            <person name="Kallscheuer N."/>
            <person name="Luecker S."/>
            <person name="Lage O.M."/>
            <person name="Pohl T."/>
            <person name="Merkel B.J."/>
            <person name="Hornburger P."/>
            <person name="Mueller R.-W."/>
            <person name="Bruemmer F."/>
            <person name="Labrenz M."/>
            <person name="Spormann A.M."/>
            <person name="Op den Camp H."/>
            <person name="Overmann J."/>
            <person name="Amann R."/>
            <person name="Jetten M.S.M."/>
            <person name="Mascher T."/>
            <person name="Medema M.H."/>
            <person name="Devos D.P."/>
            <person name="Kaster A.-K."/>
            <person name="Ovreas L."/>
            <person name="Rohde M."/>
            <person name="Galperin M.Y."/>
            <person name="Jogler C."/>
        </authorList>
    </citation>
    <scope>NUCLEOTIDE SEQUENCE [LARGE SCALE GENOMIC DNA]</scope>
    <source>
        <strain evidence="8 9">Poly30</strain>
    </source>
</reference>
<evidence type="ECO:0000256" key="4">
    <source>
        <dbReference type="ARBA" id="ARBA00022729"/>
    </source>
</evidence>
<dbReference type="Gene3D" id="3.40.720.10">
    <property type="entry name" value="Alkaline Phosphatase, subunit A"/>
    <property type="match status" value="1"/>
</dbReference>
<dbReference type="GO" id="GO:0046872">
    <property type="term" value="F:metal ion binding"/>
    <property type="evidence" value="ECO:0007669"/>
    <property type="project" value="UniProtKB-KW"/>
</dbReference>
<dbReference type="Pfam" id="PF00884">
    <property type="entry name" value="Sulfatase"/>
    <property type="match status" value="1"/>
</dbReference>
<dbReference type="Gene3D" id="3.30.1120.10">
    <property type="match status" value="1"/>
</dbReference>